<gene>
    <name evidence="4" type="ORF">CDAUBV1_LOCUS12781</name>
</gene>
<dbReference type="EMBL" id="CAXLJL010000478">
    <property type="protein sequence ID" value="CAL5138171.1"/>
    <property type="molecule type" value="Genomic_DNA"/>
</dbReference>
<evidence type="ECO:0000256" key="2">
    <source>
        <dbReference type="SAM" id="Phobius"/>
    </source>
</evidence>
<comment type="caution">
    <text evidence="4">The sequence shown here is derived from an EMBL/GenBank/DDBJ whole genome shotgun (WGS) entry which is preliminary data.</text>
</comment>
<proteinExistence type="predicted"/>
<organism evidence="4 5">
    <name type="scientific">Calicophoron daubneyi</name>
    <name type="common">Rumen fluke</name>
    <name type="synonym">Paramphistomum daubneyi</name>
    <dbReference type="NCBI Taxonomy" id="300641"/>
    <lineage>
        <taxon>Eukaryota</taxon>
        <taxon>Metazoa</taxon>
        <taxon>Spiralia</taxon>
        <taxon>Lophotrochozoa</taxon>
        <taxon>Platyhelminthes</taxon>
        <taxon>Trematoda</taxon>
        <taxon>Digenea</taxon>
        <taxon>Plagiorchiida</taxon>
        <taxon>Pronocephalata</taxon>
        <taxon>Paramphistomoidea</taxon>
        <taxon>Paramphistomidae</taxon>
        <taxon>Calicophoron</taxon>
    </lineage>
</organism>
<dbReference type="GO" id="GO:0005737">
    <property type="term" value="C:cytoplasm"/>
    <property type="evidence" value="ECO:0007669"/>
    <property type="project" value="TreeGrafter"/>
</dbReference>
<name>A0AAV2TMT2_CALDB</name>
<sequence length="275" mass="31674">MGRHRRSLQVLLHPYYIVSLIMSALFFVSKTVAPICTSLYETCEINFQEYELLIFLGSFIALRSKRQFYIPDYLAHFCLFAKILNLVMFWKQNAVYAIVFGLIWLLQACFLPQPTYEGPNQVLYLRENTFNQEVLHGDSKVVWLVAFYTAWSPACIKLQPVFAELSEEFGLPFLKFGKLDITRYPQLAVQYAIDTSGWSKQLPTIILFRKGQEVARRPGLVGTSKKSVQKFLFTWENIVSAFSLSELYADCKSLSPAEKPSRSQSSANEEDKKRI</sequence>
<dbReference type="Gene3D" id="3.40.30.10">
    <property type="entry name" value="Glutaredoxin"/>
    <property type="match status" value="1"/>
</dbReference>
<dbReference type="AlphaFoldDB" id="A0AAV2TMT2"/>
<dbReference type="GO" id="GO:0015035">
    <property type="term" value="F:protein-disulfide reductase activity"/>
    <property type="evidence" value="ECO:0007669"/>
    <property type="project" value="TreeGrafter"/>
</dbReference>
<dbReference type="PROSITE" id="PS51352">
    <property type="entry name" value="THIOREDOXIN_2"/>
    <property type="match status" value="1"/>
</dbReference>
<evidence type="ECO:0000313" key="5">
    <source>
        <dbReference type="Proteomes" id="UP001497525"/>
    </source>
</evidence>
<reference evidence="4" key="1">
    <citation type="submission" date="2024-06" db="EMBL/GenBank/DDBJ databases">
        <authorList>
            <person name="Liu X."/>
            <person name="Lenzi L."/>
            <person name="Haldenby T S."/>
            <person name="Uol C."/>
        </authorList>
    </citation>
    <scope>NUCLEOTIDE SEQUENCE</scope>
</reference>
<feature type="transmembrane region" description="Helical" evidence="2">
    <location>
        <begin position="94"/>
        <end position="111"/>
    </location>
</feature>
<dbReference type="PANTHER" id="PTHR45663:SF11">
    <property type="entry name" value="GEO12009P1"/>
    <property type="match status" value="1"/>
</dbReference>
<evidence type="ECO:0000313" key="4">
    <source>
        <dbReference type="EMBL" id="CAL5138171.1"/>
    </source>
</evidence>
<protein>
    <recommendedName>
        <fullName evidence="3">Thioredoxin domain-containing protein</fullName>
    </recommendedName>
</protein>
<accession>A0AAV2TMT2</accession>
<dbReference type="InterPro" id="IPR013766">
    <property type="entry name" value="Thioredoxin_domain"/>
</dbReference>
<dbReference type="PANTHER" id="PTHR45663">
    <property type="entry name" value="GEO12009P1"/>
    <property type="match status" value="1"/>
</dbReference>
<keyword evidence="2" id="KW-0812">Transmembrane</keyword>
<keyword evidence="2" id="KW-1133">Transmembrane helix</keyword>
<dbReference type="Proteomes" id="UP001497525">
    <property type="component" value="Unassembled WGS sequence"/>
</dbReference>
<dbReference type="Pfam" id="PF00085">
    <property type="entry name" value="Thioredoxin"/>
    <property type="match status" value="1"/>
</dbReference>
<feature type="domain" description="Thioredoxin" evidence="3">
    <location>
        <begin position="102"/>
        <end position="240"/>
    </location>
</feature>
<feature type="transmembrane region" description="Helical" evidence="2">
    <location>
        <begin position="12"/>
        <end position="33"/>
    </location>
</feature>
<dbReference type="SUPFAM" id="SSF52833">
    <property type="entry name" value="Thioredoxin-like"/>
    <property type="match status" value="1"/>
</dbReference>
<keyword evidence="2" id="KW-0472">Membrane</keyword>
<feature type="transmembrane region" description="Helical" evidence="2">
    <location>
        <begin position="69"/>
        <end position="88"/>
    </location>
</feature>
<dbReference type="InterPro" id="IPR036249">
    <property type="entry name" value="Thioredoxin-like_sf"/>
</dbReference>
<feature type="region of interest" description="Disordered" evidence="1">
    <location>
        <begin position="253"/>
        <end position="275"/>
    </location>
</feature>
<evidence type="ECO:0000259" key="3">
    <source>
        <dbReference type="PROSITE" id="PS51352"/>
    </source>
</evidence>
<evidence type="ECO:0000256" key="1">
    <source>
        <dbReference type="SAM" id="MobiDB-lite"/>
    </source>
</evidence>